<accession>A0A840BI68</accession>
<evidence type="ECO:0000256" key="1">
    <source>
        <dbReference type="ARBA" id="ARBA00006484"/>
    </source>
</evidence>
<dbReference type="SUPFAM" id="SSF51735">
    <property type="entry name" value="NAD(P)-binding Rossmann-fold domains"/>
    <property type="match status" value="1"/>
</dbReference>
<keyword evidence="4" id="KW-0472">Membrane</keyword>
<dbReference type="PANTHER" id="PTHR44196:SF1">
    <property type="entry name" value="DEHYDROGENASE_REDUCTASE SDR FAMILY MEMBER 7B"/>
    <property type="match status" value="1"/>
</dbReference>
<evidence type="ECO:0000256" key="3">
    <source>
        <dbReference type="RuleBase" id="RU000363"/>
    </source>
</evidence>
<comment type="similarity">
    <text evidence="1 3">Belongs to the short-chain dehydrogenases/reductases (SDR) family.</text>
</comment>
<dbReference type="PANTHER" id="PTHR44196">
    <property type="entry name" value="DEHYDROGENASE/REDUCTASE SDR FAMILY MEMBER 7B"/>
    <property type="match status" value="1"/>
</dbReference>
<dbReference type="InterPro" id="IPR036291">
    <property type="entry name" value="NAD(P)-bd_dom_sf"/>
</dbReference>
<feature type="transmembrane region" description="Helical" evidence="4">
    <location>
        <begin position="12"/>
        <end position="32"/>
    </location>
</feature>
<keyword evidence="4" id="KW-0812">Transmembrane</keyword>
<dbReference type="Proteomes" id="UP000561045">
    <property type="component" value="Unassembled WGS sequence"/>
</dbReference>
<dbReference type="PRINTS" id="PR00080">
    <property type="entry name" value="SDRFAMILY"/>
</dbReference>
<dbReference type="InterPro" id="IPR002347">
    <property type="entry name" value="SDR_fam"/>
</dbReference>
<proteinExistence type="inferred from homology"/>
<dbReference type="GO" id="GO:0016491">
    <property type="term" value="F:oxidoreductase activity"/>
    <property type="evidence" value="ECO:0007669"/>
    <property type="project" value="UniProtKB-KW"/>
</dbReference>
<organism evidence="5 6">
    <name type="scientific">Niveibacterium umoris</name>
    <dbReference type="NCBI Taxonomy" id="1193620"/>
    <lineage>
        <taxon>Bacteria</taxon>
        <taxon>Pseudomonadati</taxon>
        <taxon>Pseudomonadota</taxon>
        <taxon>Betaproteobacteria</taxon>
        <taxon>Rhodocyclales</taxon>
        <taxon>Rhodocyclaceae</taxon>
        <taxon>Niveibacterium</taxon>
    </lineage>
</organism>
<dbReference type="AlphaFoldDB" id="A0A840BI68"/>
<evidence type="ECO:0000313" key="5">
    <source>
        <dbReference type="EMBL" id="MBB4012680.1"/>
    </source>
</evidence>
<keyword evidence="6" id="KW-1185">Reference proteome</keyword>
<dbReference type="Gene3D" id="3.40.50.720">
    <property type="entry name" value="NAD(P)-binding Rossmann-like Domain"/>
    <property type="match status" value="1"/>
</dbReference>
<reference evidence="5 6" key="1">
    <citation type="submission" date="2020-08" db="EMBL/GenBank/DDBJ databases">
        <title>Genomic Encyclopedia of Type Strains, Phase IV (KMG-IV): sequencing the most valuable type-strain genomes for metagenomic binning, comparative biology and taxonomic classification.</title>
        <authorList>
            <person name="Goeker M."/>
        </authorList>
    </citation>
    <scope>NUCLEOTIDE SEQUENCE [LARGE SCALE GENOMIC DNA]</scope>
    <source>
        <strain evidence="5 6">DSM 106739</strain>
    </source>
</reference>
<dbReference type="Pfam" id="PF00106">
    <property type="entry name" value="adh_short"/>
    <property type="match status" value="1"/>
</dbReference>
<protein>
    <submittedName>
        <fullName evidence="5">Short-subunit dehydrogenase</fullName>
    </submittedName>
</protein>
<dbReference type="GO" id="GO:0016020">
    <property type="term" value="C:membrane"/>
    <property type="evidence" value="ECO:0007669"/>
    <property type="project" value="TreeGrafter"/>
</dbReference>
<evidence type="ECO:0000256" key="2">
    <source>
        <dbReference type="ARBA" id="ARBA00023002"/>
    </source>
</evidence>
<dbReference type="EMBL" id="JACIET010000001">
    <property type="protein sequence ID" value="MBB4012680.1"/>
    <property type="molecule type" value="Genomic_DNA"/>
</dbReference>
<comment type="caution">
    <text evidence="5">The sequence shown here is derived from an EMBL/GenBank/DDBJ whole genome shotgun (WGS) entry which is preliminary data.</text>
</comment>
<dbReference type="PRINTS" id="PR00081">
    <property type="entry name" value="GDHRDH"/>
</dbReference>
<name>A0A840BI68_9RHOO</name>
<keyword evidence="2" id="KW-0560">Oxidoreductase</keyword>
<sequence length="255" mass="27374">MNQPIRDWRGKRVWIVGASTGIGAALAEALFAKGAHLALSARRAERLNAFAARFPGSISIPLDVAEPNKLLPAVLQLLDLWGGIDVVVFNAGTYTPMRAWDLTVEGARTTFEINLMGVINGVAAVAPQLLQQGEGAIVIVGSVAGYRGLPKALAYGASKAAVINFAESLYMDLAPRGVSVFLVNPGFVRTPLTAGNKFHMPALISAPEAAREILKGLARGRFEIHFPRRFTLMLKFMRVLPGSLYLRAVRRATGA</sequence>
<evidence type="ECO:0000256" key="4">
    <source>
        <dbReference type="SAM" id="Phobius"/>
    </source>
</evidence>
<evidence type="ECO:0000313" key="6">
    <source>
        <dbReference type="Proteomes" id="UP000561045"/>
    </source>
</evidence>
<keyword evidence="4" id="KW-1133">Transmembrane helix</keyword>
<gene>
    <name evidence="5" type="ORF">GGR36_001988</name>
</gene>